<dbReference type="SUPFAM" id="SSF64356">
    <property type="entry name" value="SNARE-like"/>
    <property type="match status" value="1"/>
</dbReference>
<comment type="subunit">
    <text evidence="3 12">Oligomeric complex that consists of at least the alpha, beta, beta', gamma, delta, epsilon and zeta subunits.</text>
</comment>
<evidence type="ECO:0000256" key="12">
    <source>
        <dbReference type="RuleBase" id="RU366053"/>
    </source>
</evidence>
<dbReference type="PANTHER" id="PTHR11043:SF0">
    <property type="entry name" value="COATOMER SUBUNIT ZETA"/>
    <property type="match status" value="1"/>
</dbReference>
<accession>A0ABR3KNZ2</accession>
<organism evidence="14 15">
    <name type="scientific">Trichinella spiralis</name>
    <name type="common">Trichina worm</name>
    <dbReference type="NCBI Taxonomy" id="6334"/>
    <lineage>
        <taxon>Eukaryota</taxon>
        <taxon>Metazoa</taxon>
        <taxon>Ecdysozoa</taxon>
        <taxon>Nematoda</taxon>
        <taxon>Enoplea</taxon>
        <taxon>Dorylaimia</taxon>
        <taxon>Trichinellida</taxon>
        <taxon>Trichinellidae</taxon>
        <taxon>Trichinella</taxon>
    </lineage>
</organism>
<evidence type="ECO:0000256" key="4">
    <source>
        <dbReference type="ARBA" id="ARBA00022448"/>
    </source>
</evidence>
<keyword evidence="15" id="KW-1185">Reference proteome</keyword>
<evidence type="ECO:0000256" key="6">
    <source>
        <dbReference type="ARBA" id="ARBA00022892"/>
    </source>
</evidence>
<dbReference type="PANTHER" id="PTHR11043">
    <property type="entry name" value="ZETA-COAT PROTEIN"/>
    <property type="match status" value="1"/>
</dbReference>
<dbReference type="Proteomes" id="UP001558632">
    <property type="component" value="Unassembled WGS sequence"/>
</dbReference>
<comment type="function">
    <text evidence="11">The coatomer is a cytosolic protein complex that binds to dilysine motifs and reversibly associates with Golgi non-clathrin-coated vesicles, which further mediate biosynthetic protein transport from the ER, via the Golgi up to the trans Golgi network. Coatomer complex is required for budding from Golgi membranes, and is essential for the retrograde Golgi-to-ER transport of dilysine-tagged proteins. The zeta subunit may be involved in regulating the coat assembly and, hence, the rate of biosynthetic protein transport due to its association-dissociation properties with the coatomer complex.</text>
</comment>
<dbReference type="InterPro" id="IPR011012">
    <property type="entry name" value="Longin-like_dom_sf"/>
</dbReference>
<dbReference type="InterPro" id="IPR039652">
    <property type="entry name" value="Coatomer_zeta"/>
</dbReference>
<evidence type="ECO:0000256" key="9">
    <source>
        <dbReference type="ARBA" id="ARBA00023136"/>
    </source>
</evidence>
<keyword evidence="4 12" id="KW-0813">Transport</keyword>
<evidence type="ECO:0000256" key="5">
    <source>
        <dbReference type="ARBA" id="ARBA00022490"/>
    </source>
</evidence>
<evidence type="ECO:0000256" key="10">
    <source>
        <dbReference type="ARBA" id="ARBA00023329"/>
    </source>
</evidence>
<dbReference type="InterPro" id="IPR000804">
    <property type="entry name" value="Clathrin_sm-chain_CS"/>
</dbReference>
<dbReference type="PROSITE" id="PS00989">
    <property type="entry name" value="CLAT_ADAPTOR_S"/>
    <property type="match status" value="1"/>
</dbReference>
<proteinExistence type="inferred from homology"/>
<dbReference type="Gene3D" id="3.30.450.60">
    <property type="match status" value="1"/>
</dbReference>
<evidence type="ECO:0000256" key="8">
    <source>
        <dbReference type="ARBA" id="ARBA00023034"/>
    </source>
</evidence>
<keyword evidence="7 12" id="KW-0653">Protein transport</keyword>
<sequence>MRRDLSPKCVKGMMILDSDGKRILSKYYDDAFNNTKEQKAFEKKLYTKTHKANAEIVMLDGFVCVYKSSVDLYFASLVDLMKTSVLNCFYESVCQILKKNVDKKNLFSNLDMIMLAMDEICESGIILEVDSNNVTSRIAQRGDDLTFAEQTVAQVGLQVIQSAKEQLKWSLLK</sequence>
<dbReference type="Pfam" id="PF01217">
    <property type="entry name" value="Clat_adaptor_s"/>
    <property type="match status" value="1"/>
</dbReference>
<dbReference type="CDD" id="cd14829">
    <property type="entry name" value="Zeta-COP"/>
    <property type="match status" value="1"/>
</dbReference>
<comment type="subcellular location">
    <subcellularLocation>
        <location evidence="12">Cytoplasm</location>
    </subcellularLocation>
    <subcellularLocation>
        <location evidence="1 12">Golgi apparatus membrane</location>
        <topology evidence="1 12">Peripheral membrane protein</topology>
        <orientation evidence="1 12">Cytoplasmic side</orientation>
    </subcellularLocation>
    <subcellularLocation>
        <location evidence="12">Cytoplasmic vesicle</location>
        <location evidence="12">COPI-coated vesicle membrane</location>
        <topology evidence="12">Peripheral membrane protein</topology>
        <orientation evidence="12">Cytoplasmic side</orientation>
    </subcellularLocation>
</comment>
<evidence type="ECO:0000256" key="2">
    <source>
        <dbReference type="ARBA" id="ARBA00006972"/>
    </source>
</evidence>
<comment type="similarity">
    <text evidence="2 12">Belongs to the adaptor complexes small subunit family.</text>
</comment>
<dbReference type="EMBL" id="JBEUSY010000254">
    <property type="protein sequence ID" value="KAL1240993.1"/>
    <property type="molecule type" value="Genomic_DNA"/>
</dbReference>
<dbReference type="InterPro" id="IPR022775">
    <property type="entry name" value="AP_mu_sigma_su"/>
</dbReference>
<name>A0ABR3KNZ2_TRISP</name>
<keyword evidence="9 12" id="KW-0472">Membrane</keyword>
<keyword evidence="10 12" id="KW-0968">Cytoplasmic vesicle</keyword>
<gene>
    <name evidence="14" type="ORF">TSPI_02856</name>
</gene>
<evidence type="ECO:0000256" key="3">
    <source>
        <dbReference type="ARBA" id="ARBA00011775"/>
    </source>
</evidence>
<reference evidence="14 15" key="1">
    <citation type="submission" date="2024-07" db="EMBL/GenBank/DDBJ databases">
        <title>Enhanced genomic and transcriptomic resources for Trichinella pseudospiralis and T. spiralis underpin the discovery of pronounced molecular differences between stages and species.</title>
        <authorList>
            <person name="Pasi K.K."/>
            <person name="La Rosa G."/>
            <person name="Gomez-Morales M.A."/>
            <person name="Tosini F."/>
            <person name="Sumanam S."/>
            <person name="Young N.D."/>
            <person name="Chang B.C."/>
            <person name="Robin G.B."/>
        </authorList>
    </citation>
    <scope>NUCLEOTIDE SEQUENCE [LARGE SCALE GENOMIC DNA]</scope>
    <source>
        <strain evidence="14">ISS534</strain>
    </source>
</reference>
<comment type="caution">
    <text evidence="14">The sequence shown here is derived from an EMBL/GenBank/DDBJ whole genome shotgun (WGS) entry which is preliminary data.</text>
</comment>
<evidence type="ECO:0000256" key="11">
    <source>
        <dbReference type="ARBA" id="ARBA00045555"/>
    </source>
</evidence>
<evidence type="ECO:0000313" key="14">
    <source>
        <dbReference type="EMBL" id="KAL1240993.1"/>
    </source>
</evidence>
<evidence type="ECO:0000259" key="13">
    <source>
        <dbReference type="Pfam" id="PF01217"/>
    </source>
</evidence>
<evidence type="ECO:0000313" key="15">
    <source>
        <dbReference type="Proteomes" id="UP001558632"/>
    </source>
</evidence>
<keyword evidence="5 12" id="KW-0963">Cytoplasm</keyword>
<keyword evidence="6 12" id="KW-0931">ER-Golgi transport</keyword>
<evidence type="ECO:0000256" key="7">
    <source>
        <dbReference type="ARBA" id="ARBA00022927"/>
    </source>
</evidence>
<evidence type="ECO:0000256" key="1">
    <source>
        <dbReference type="ARBA" id="ARBA00004255"/>
    </source>
</evidence>
<protein>
    <recommendedName>
        <fullName evidence="12">Coatomer subunit zeta</fullName>
    </recommendedName>
</protein>
<feature type="domain" description="AP complex mu/sigma subunit" evidence="13">
    <location>
        <begin position="10"/>
        <end position="142"/>
    </location>
</feature>
<keyword evidence="8 12" id="KW-0333">Golgi apparatus</keyword>